<dbReference type="AlphaFoldDB" id="F8NSN1"/>
<dbReference type="GeneID" id="18818590"/>
<dbReference type="EMBL" id="GL945432">
    <property type="protein sequence ID" value="EGO26485.1"/>
    <property type="molecule type" value="Genomic_DNA"/>
</dbReference>
<proteinExistence type="predicted"/>
<reference evidence="1" key="1">
    <citation type="submission" date="2011-04" db="EMBL/GenBank/DDBJ databases">
        <title>Evolution of plant cell wall degrading machinery underlies the functional diversity of forest fungi.</title>
        <authorList>
            <consortium name="US DOE Joint Genome Institute (JGI-PGF)"/>
            <person name="Eastwood D.C."/>
            <person name="Floudas D."/>
            <person name="Binder M."/>
            <person name="Majcherczyk A."/>
            <person name="Schneider P."/>
            <person name="Aerts A."/>
            <person name="Asiegbu F.O."/>
            <person name="Baker S.E."/>
            <person name="Barry K."/>
            <person name="Bendiksby M."/>
            <person name="Blumentritt M."/>
            <person name="Coutinho P.M."/>
            <person name="Cullen D."/>
            <person name="Cullen D."/>
            <person name="Gathman A."/>
            <person name="Goodell B."/>
            <person name="Henrissat B."/>
            <person name="Ihrmark K."/>
            <person name="Kauserud H."/>
            <person name="Kohler A."/>
            <person name="LaButti K."/>
            <person name="Lapidus A."/>
            <person name="Lavin J.L."/>
            <person name="Lee Y.-H."/>
            <person name="Lindquist E."/>
            <person name="Lilly W."/>
            <person name="Lucas S."/>
            <person name="Morin E."/>
            <person name="Murat C."/>
            <person name="Oguiza J.A."/>
            <person name="Park J."/>
            <person name="Pisabarro A.G."/>
            <person name="Riley R."/>
            <person name="Rosling A."/>
            <person name="Salamov A."/>
            <person name="Schmidt O."/>
            <person name="Schmutz J."/>
            <person name="Skrede I."/>
            <person name="Stenlid J."/>
            <person name="Wiebenga A."/>
            <person name="Xie X."/>
            <person name="Kues U."/>
            <person name="Hibbett D.S."/>
            <person name="Hoffmeister D."/>
            <person name="Hogberg N."/>
            <person name="Martin F."/>
            <person name="Grigoriev I.V."/>
            <person name="Watkinson S.C."/>
        </authorList>
    </citation>
    <scope>NUCLEOTIDE SEQUENCE</scope>
    <source>
        <strain evidence="1">S7.9</strain>
    </source>
</reference>
<organism>
    <name type="scientific">Serpula lacrymans var. lacrymans (strain S7.9)</name>
    <name type="common">Dry rot fungus</name>
    <dbReference type="NCBI Taxonomy" id="578457"/>
    <lineage>
        <taxon>Eukaryota</taxon>
        <taxon>Fungi</taxon>
        <taxon>Dikarya</taxon>
        <taxon>Basidiomycota</taxon>
        <taxon>Agaricomycotina</taxon>
        <taxon>Agaricomycetes</taxon>
        <taxon>Agaricomycetidae</taxon>
        <taxon>Boletales</taxon>
        <taxon>Coniophorineae</taxon>
        <taxon>Serpulaceae</taxon>
        <taxon>Serpula</taxon>
    </lineage>
</organism>
<dbReference type="RefSeq" id="XP_007316658.1">
    <property type="nucleotide sequence ID" value="XM_007316596.1"/>
</dbReference>
<name>F8NSN1_SERL9</name>
<feature type="non-terminal residue" evidence="1">
    <location>
        <position position="179"/>
    </location>
</feature>
<dbReference type="KEGG" id="sla:SERLADRAFT_463600"/>
<protein>
    <submittedName>
        <fullName evidence="1">Uncharacterized protein</fullName>
    </submittedName>
</protein>
<accession>F8NSN1</accession>
<dbReference type="OrthoDB" id="10578218at2759"/>
<dbReference type="HOGENOM" id="CLU_1507001_0_0_1"/>
<sequence length="179" mass="19385">MSVSPPAVYLSFSDSDSGSGTTTPSSIEFSTPTHCFLPPQCADPAFLKDFASTLERGAGDKVVLSLQNSGLHQSFDDMKAVISHAITTLAKVVAGGSDEQAFTLDQRWSKVSRELEGKSFSYFTDSSMCEDQVALDEVTSAHDFKAQEYTPAEALRLFSFSSFRSIYSVTTSCGSYTLH</sequence>
<gene>
    <name evidence="1" type="ORF">SERLADRAFT_463600</name>
</gene>
<dbReference type="Proteomes" id="UP000008064">
    <property type="component" value="Unassembled WGS sequence"/>
</dbReference>
<evidence type="ECO:0000313" key="1">
    <source>
        <dbReference type="EMBL" id="EGO26485.1"/>
    </source>
</evidence>